<evidence type="ECO:0000313" key="1">
    <source>
        <dbReference type="EMBL" id="MBF0934013.1"/>
    </source>
</evidence>
<sequence>MILIDDMEALYKKRFHYCDNYELFTDKSKYGNRFTIRDNHRGQILQFIQLNTPYKIAVEYHNGDAVFGSRQYLMNATPEAFVDVCLWGFDTASSHDYGHKEFSRIVTSRDEIIRAINSAYDHIGCGDSENEKVFPIHIKSRVYAKVEFYFYLDRKNVLWFKASKKHTREPIQVKKLGVVGGSYDDAFTYNDIHGCVTEFLGYMVKVTLDQQF</sequence>
<proteinExistence type="predicted"/>
<organism evidence="1 2">
    <name type="scientific">Abiotrophia defectiva</name>
    <name type="common">Streptococcus defectivus</name>
    <dbReference type="NCBI Taxonomy" id="46125"/>
    <lineage>
        <taxon>Bacteria</taxon>
        <taxon>Bacillati</taxon>
        <taxon>Bacillota</taxon>
        <taxon>Bacilli</taxon>
        <taxon>Lactobacillales</taxon>
        <taxon>Aerococcaceae</taxon>
        <taxon>Abiotrophia</taxon>
    </lineage>
</organism>
<dbReference type="EMBL" id="JABZFV010000001">
    <property type="protein sequence ID" value="MBF0934013.1"/>
    <property type="molecule type" value="Genomic_DNA"/>
</dbReference>
<evidence type="ECO:0000313" key="2">
    <source>
        <dbReference type="Proteomes" id="UP000757900"/>
    </source>
</evidence>
<comment type="caution">
    <text evidence="1">The sequence shown here is derived from an EMBL/GenBank/DDBJ whole genome shotgun (WGS) entry which is preliminary data.</text>
</comment>
<reference evidence="1" key="1">
    <citation type="submission" date="2020-04" db="EMBL/GenBank/DDBJ databases">
        <title>Deep metagenomics examines the oral microbiome during advanced dental caries in children, revealing novel taxa and co-occurrences with host molecules.</title>
        <authorList>
            <person name="Baker J.L."/>
            <person name="Morton J.T."/>
            <person name="Dinis M."/>
            <person name="Alvarez R."/>
            <person name="Tran N.C."/>
            <person name="Knight R."/>
            <person name="Edlund A."/>
        </authorList>
    </citation>
    <scope>NUCLEOTIDE SEQUENCE</scope>
    <source>
        <strain evidence="1">JCVI_23_bin.16</strain>
    </source>
</reference>
<dbReference type="AlphaFoldDB" id="A0A929MNH2"/>
<gene>
    <name evidence="1" type="ORF">HXK00_00035</name>
</gene>
<accession>A0A929MNH2</accession>
<dbReference type="Proteomes" id="UP000757900">
    <property type="component" value="Unassembled WGS sequence"/>
</dbReference>
<protein>
    <submittedName>
        <fullName evidence="1">Uncharacterized protein</fullName>
    </submittedName>
</protein>
<name>A0A929MNH2_ABIDE</name>